<dbReference type="PROSITE" id="PS51355">
    <property type="entry name" value="GLUTATHIONE_PEROXID_3"/>
    <property type="match status" value="1"/>
</dbReference>
<dbReference type="CDD" id="cd00340">
    <property type="entry name" value="GSH_Peroxidase"/>
    <property type="match status" value="1"/>
</dbReference>
<organism evidence="5 6">
    <name type="scientific">Dunaliella salina</name>
    <name type="common">Green alga</name>
    <name type="synonym">Protococcus salinus</name>
    <dbReference type="NCBI Taxonomy" id="3046"/>
    <lineage>
        <taxon>Eukaryota</taxon>
        <taxon>Viridiplantae</taxon>
        <taxon>Chlorophyta</taxon>
        <taxon>core chlorophytes</taxon>
        <taxon>Chlorophyceae</taxon>
        <taxon>CS clade</taxon>
        <taxon>Chlamydomonadales</taxon>
        <taxon>Dunaliellaceae</taxon>
        <taxon>Dunaliella</taxon>
    </lineage>
</organism>
<keyword evidence="2 4" id="KW-0575">Peroxidase</keyword>
<dbReference type="Proteomes" id="UP000815325">
    <property type="component" value="Unassembled WGS sequence"/>
</dbReference>
<evidence type="ECO:0000256" key="3">
    <source>
        <dbReference type="ARBA" id="ARBA00023002"/>
    </source>
</evidence>
<comment type="caution">
    <text evidence="5">The sequence shown here is derived from an EMBL/GenBank/DDBJ whole genome shotgun (WGS) entry which is preliminary data.</text>
</comment>
<reference evidence="5" key="1">
    <citation type="submission" date="2017-08" db="EMBL/GenBank/DDBJ databases">
        <authorList>
            <person name="Polle J.E."/>
            <person name="Barry K."/>
            <person name="Cushman J."/>
            <person name="Schmutz J."/>
            <person name="Tran D."/>
            <person name="Hathwaick L.T."/>
            <person name="Yim W.C."/>
            <person name="Jenkins J."/>
            <person name="Mckie-Krisberg Z.M."/>
            <person name="Prochnik S."/>
            <person name="Lindquist E."/>
            <person name="Dockter R.B."/>
            <person name="Adam C."/>
            <person name="Molina H."/>
            <person name="Bunkerborg J."/>
            <person name="Jin E."/>
            <person name="Buchheim M."/>
            <person name="Magnuson J."/>
        </authorList>
    </citation>
    <scope>NUCLEOTIDE SEQUENCE</scope>
    <source>
        <strain evidence="5">CCAP 19/18</strain>
    </source>
</reference>
<evidence type="ECO:0000256" key="2">
    <source>
        <dbReference type="ARBA" id="ARBA00022559"/>
    </source>
</evidence>
<sequence length="203" mass="22198">MKTLSAPLSGRTCLPRSRNLRAPALACKASLNRRDVLLGGTAASLALQTSTPGCLRALYDTYKTSGFNLLAVPCNQFGGQAPGTSEEERAWAFRKFGFEFDVYDKIEVNGPDAHPLYKYLKKAQPISAPGTLPTRPNGEIEWNYTKFMIDRNGQAVKRLKPSFDPRGAESDVRLLLAGKAPLPQECVMHPGRSVCNVDKILAS</sequence>
<dbReference type="InterPro" id="IPR000889">
    <property type="entry name" value="Glutathione_peroxidase"/>
</dbReference>
<dbReference type="EMBL" id="MU069455">
    <property type="protein sequence ID" value="KAF5842783.1"/>
    <property type="molecule type" value="Genomic_DNA"/>
</dbReference>
<proteinExistence type="inferred from homology"/>
<dbReference type="Gene3D" id="3.40.30.10">
    <property type="entry name" value="Glutaredoxin"/>
    <property type="match status" value="1"/>
</dbReference>
<dbReference type="Pfam" id="PF00255">
    <property type="entry name" value="GSHPx"/>
    <property type="match status" value="1"/>
</dbReference>
<dbReference type="GO" id="GO:0004601">
    <property type="term" value="F:peroxidase activity"/>
    <property type="evidence" value="ECO:0007669"/>
    <property type="project" value="UniProtKB-KW"/>
</dbReference>
<name>A0ABQ7H7E9_DUNSA</name>
<protein>
    <recommendedName>
        <fullName evidence="4">Glutathione peroxidase</fullName>
    </recommendedName>
</protein>
<evidence type="ECO:0000313" key="5">
    <source>
        <dbReference type="EMBL" id="KAF5842783.1"/>
    </source>
</evidence>
<evidence type="ECO:0000256" key="4">
    <source>
        <dbReference type="RuleBase" id="RU000499"/>
    </source>
</evidence>
<dbReference type="PANTHER" id="PTHR11592">
    <property type="entry name" value="GLUTATHIONE PEROXIDASE"/>
    <property type="match status" value="1"/>
</dbReference>
<keyword evidence="3 4" id="KW-0560">Oxidoreductase</keyword>
<evidence type="ECO:0000256" key="1">
    <source>
        <dbReference type="ARBA" id="ARBA00006926"/>
    </source>
</evidence>
<dbReference type="PANTHER" id="PTHR11592:SF78">
    <property type="entry name" value="GLUTATHIONE PEROXIDASE"/>
    <property type="match status" value="1"/>
</dbReference>
<evidence type="ECO:0000313" key="6">
    <source>
        <dbReference type="Proteomes" id="UP000815325"/>
    </source>
</evidence>
<dbReference type="InterPro" id="IPR036249">
    <property type="entry name" value="Thioredoxin-like_sf"/>
</dbReference>
<dbReference type="PRINTS" id="PR01011">
    <property type="entry name" value="GLUTPROXDASE"/>
</dbReference>
<keyword evidence="6" id="KW-1185">Reference proteome</keyword>
<dbReference type="SUPFAM" id="SSF52833">
    <property type="entry name" value="Thioredoxin-like"/>
    <property type="match status" value="1"/>
</dbReference>
<comment type="similarity">
    <text evidence="1 4">Belongs to the glutathione peroxidase family.</text>
</comment>
<accession>A0ABQ7H7E9</accession>
<gene>
    <name evidence="5" type="ORF">DUNSADRAFT_5155</name>
</gene>